<evidence type="ECO:0000256" key="2">
    <source>
        <dbReference type="SAM" id="SignalP"/>
    </source>
</evidence>
<evidence type="ECO:0000313" key="4">
    <source>
        <dbReference type="EMBL" id="CUG88077.1"/>
    </source>
</evidence>
<evidence type="ECO:0000259" key="3">
    <source>
        <dbReference type="Pfam" id="PF01833"/>
    </source>
</evidence>
<feature type="signal peptide" evidence="2">
    <location>
        <begin position="1"/>
        <end position="30"/>
    </location>
</feature>
<keyword evidence="5" id="KW-1185">Reference proteome</keyword>
<dbReference type="VEuPathDB" id="TriTrypDB:BSAL_13580"/>
<name>A0A0S4JD63_BODSA</name>
<dbReference type="Pfam" id="PF01833">
    <property type="entry name" value="TIG"/>
    <property type="match status" value="1"/>
</dbReference>
<dbReference type="Gene3D" id="2.60.40.10">
    <property type="entry name" value="Immunoglobulins"/>
    <property type="match status" value="1"/>
</dbReference>
<proteinExistence type="predicted"/>
<protein>
    <recommendedName>
        <fullName evidence="3">IPT/TIG domain-containing protein</fullName>
    </recommendedName>
</protein>
<organism evidence="4 5">
    <name type="scientific">Bodo saltans</name>
    <name type="common">Flagellated protozoan</name>
    <dbReference type="NCBI Taxonomy" id="75058"/>
    <lineage>
        <taxon>Eukaryota</taxon>
        <taxon>Discoba</taxon>
        <taxon>Euglenozoa</taxon>
        <taxon>Kinetoplastea</taxon>
        <taxon>Metakinetoplastina</taxon>
        <taxon>Eubodonida</taxon>
        <taxon>Bodonidae</taxon>
        <taxon>Bodo</taxon>
    </lineage>
</organism>
<dbReference type="PANTHER" id="PTHR46769:SF2">
    <property type="entry name" value="FIBROCYSTIN-L ISOFORM 2 PRECURSOR-RELATED"/>
    <property type="match status" value="1"/>
</dbReference>
<feature type="chain" id="PRO_5006622205" description="IPT/TIG domain-containing protein" evidence="2">
    <location>
        <begin position="31"/>
        <end position="381"/>
    </location>
</feature>
<dbReference type="InterPro" id="IPR002909">
    <property type="entry name" value="IPT_dom"/>
</dbReference>
<dbReference type="InterPro" id="IPR013783">
    <property type="entry name" value="Ig-like_fold"/>
</dbReference>
<dbReference type="PANTHER" id="PTHR46769">
    <property type="entry name" value="POLYCYSTIC KIDNEY AND HEPATIC DISEASE 1 (AUTOSOMAL RECESSIVE)-LIKE 1"/>
    <property type="match status" value="1"/>
</dbReference>
<dbReference type="Proteomes" id="UP000051952">
    <property type="component" value="Unassembled WGS sequence"/>
</dbReference>
<evidence type="ECO:0000256" key="1">
    <source>
        <dbReference type="ARBA" id="ARBA00022729"/>
    </source>
</evidence>
<evidence type="ECO:0000313" key="5">
    <source>
        <dbReference type="Proteomes" id="UP000051952"/>
    </source>
</evidence>
<feature type="domain" description="IPT/TIG" evidence="3">
    <location>
        <begin position="271"/>
        <end position="325"/>
    </location>
</feature>
<dbReference type="EMBL" id="CYKH01001615">
    <property type="protein sequence ID" value="CUG88077.1"/>
    <property type="molecule type" value="Genomic_DNA"/>
</dbReference>
<gene>
    <name evidence="4" type="ORF">BSAL_13580</name>
</gene>
<reference evidence="5" key="1">
    <citation type="submission" date="2015-09" db="EMBL/GenBank/DDBJ databases">
        <authorList>
            <consortium name="Pathogen Informatics"/>
        </authorList>
    </citation>
    <scope>NUCLEOTIDE SEQUENCE [LARGE SCALE GENOMIC DNA]</scope>
    <source>
        <strain evidence="5">Lake Konstanz</strain>
    </source>
</reference>
<dbReference type="CDD" id="cd00603">
    <property type="entry name" value="IPT_PCSR"/>
    <property type="match status" value="1"/>
</dbReference>
<dbReference type="AlphaFoldDB" id="A0A0S4JD63"/>
<keyword evidence="1 2" id="KW-0732">Signal</keyword>
<dbReference type="InterPro" id="IPR014756">
    <property type="entry name" value="Ig_E-set"/>
</dbReference>
<dbReference type="SUPFAM" id="SSF81296">
    <property type="entry name" value="E set domains"/>
    <property type="match status" value="1"/>
</dbReference>
<dbReference type="InterPro" id="IPR052387">
    <property type="entry name" value="Fibrocystin"/>
</dbReference>
<sequence>MSQSLSQRFSSLATNLLMLSVLLAASIVSAQEVLSISSSTVSLSGGASITLYGTGFPLNEPTWIVFLATRYDLAPTVQCQVDTFKSTTARAVCDSLAPFPAAAAGNVSLYQVQATYYAGLKTTSSTQKYFFTSASVQVTTTVAGALLQTTPGVLATSAASLTVVAQLGGNVSADALFNNAGSVVMTLRETTVGSVSSCSLVSSQALSLGQLAGVSAAAPQIPFACATGMPAGFYSTTVTVSGASAPTVKSYIDQVLRFGPTLGEYATFVPPVVSGVSPSTVSTATNITFTIAGTGFSNTASDHSVSIGGTVLTVLSSSPTQIVCRGIPGVTTATSLAQGGAGALRRAFTITQAITTQSVHDHASYHDHCPSQCIDRFHPNW</sequence>
<accession>A0A0S4JD63</accession>